<evidence type="ECO:0000313" key="7">
    <source>
        <dbReference type="EMBL" id="KAK4452222.1"/>
    </source>
</evidence>
<comment type="caution">
    <text evidence="7">The sequence shown here is derived from an EMBL/GenBank/DDBJ whole genome shotgun (WGS) entry which is preliminary data.</text>
</comment>
<reference evidence="7" key="2">
    <citation type="submission" date="2023-05" db="EMBL/GenBank/DDBJ databases">
        <authorList>
            <consortium name="Lawrence Berkeley National Laboratory"/>
            <person name="Steindorff A."/>
            <person name="Hensen N."/>
            <person name="Bonometti L."/>
            <person name="Westerberg I."/>
            <person name="Brannstrom I.O."/>
            <person name="Guillou S."/>
            <person name="Cros-Aarteil S."/>
            <person name="Calhoun S."/>
            <person name="Haridas S."/>
            <person name="Kuo A."/>
            <person name="Mondo S."/>
            <person name="Pangilinan J."/>
            <person name="Riley R."/>
            <person name="Labutti K."/>
            <person name="Andreopoulos B."/>
            <person name="Lipzen A."/>
            <person name="Chen C."/>
            <person name="Yanf M."/>
            <person name="Daum C."/>
            <person name="Ng V."/>
            <person name="Clum A."/>
            <person name="Ohm R."/>
            <person name="Martin F."/>
            <person name="Silar P."/>
            <person name="Natvig D."/>
            <person name="Lalanne C."/>
            <person name="Gautier V."/>
            <person name="Ament-Velasquez S.L."/>
            <person name="Kruys A."/>
            <person name="Hutchinson M.I."/>
            <person name="Powell A.J."/>
            <person name="Barry K."/>
            <person name="Miller A.N."/>
            <person name="Grigoriev I.V."/>
            <person name="Debuchy R."/>
            <person name="Gladieux P."/>
            <person name="Thoren M.H."/>
            <person name="Johannesson H."/>
        </authorList>
    </citation>
    <scope>NUCLEOTIDE SEQUENCE</scope>
    <source>
        <strain evidence="7">PSN243</strain>
    </source>
</reference>
<dbReference type="GO" id="GO:0020037">
    <property type="term" value="F:heme binding"/>
    <property type="evidence" value="ECO:0007669"/>
    <property type="project" value="InterPro"/>
</dbReference>
<evidence type="ECO:0000256" key="2">
    <source>
        <dbReference type="ARBA" id="ARBA00010617"/>
    </source>
</evidence>
<dbReference type="InterPro" id="IPR002974">
    <property type="entry name" value="Cyt_P450_E_CYP52_ascomycetes"/>
</dbReference>
<dbReference type="SUPFAM" id="SSF48264">
    <property type="entry name" value="Cytochrome P450"/>
    <property type="match status" value="1"/>
</dbReference>
<dbReference type="AlphaFoldDB" id="A0AAV9GVD3"/>
<accession>A0AAV9GVD3</accession>
<keyword evidence="4" id="KW-0560">Oxidoreductase</keyword>
<reference evidence="7" key="1">
    <citation type="journal article" date="2023" name="Mol. Phylogenet. Evol.">
        <title>Genome-scale phylogeny and comparative genomics of the fungal order Sordariales.</title>
        <authorList>
            <person name="Hensen N."/>
            <person name="Bonometti L."/>
            <person name="Westerberg I."/>
            <person name="Brannstrom I.O."/>
            <person name="Guillou S."/>
            <person name="Cros-Aarteil S."/>
            <person name="Calhoun S."/>
            <person name="Haridas S."/>
            <person name="Kuo A."/>
            <person name="Mondo S."/>
            <person name="Pangilinan J."/>
            <person name="Riley R."/>
            <person name="LaButti K."/>
            <person name="Andreopoulos B."/>
            <person name="Lipzen A."/>
            <person name="Chen C."/>
            <person name="Yan M."/>
            <person name="Daum C."/>
            <person name="Ng V."/>
            <person name="Clum A."/>
            <person name="Steindorff A."/>
            <person name="Ohm R.A."/>
            <person name="Martin F."/>
            <person name="Silar P."/>
            <person name="Natvig D.O."/>
            <person name="Lalanne C."/>
            <person name="Gautier V."/>
            <person name="Ament-Velasquez S.L."/>
            <person name="Kruys A."/>
            <person name="Hutchinson M.I."/>
            <person name="Powell A.J."/>
            <person name="Barry K."/>
            <person name="Miller A.N."/>
            <person name="Grigoriev I.V."/>
            <person name="Debuchy R."/>
            <person name="Gladieux P."/>
            <person name="Hiltunen Thoren M."/>
            <person name="Johannesson H."/>
        </authorList>
    </citation>
    <scope>NUCLEOTIDE SEQUENCE</scope>
    <source>
        <strain evidence="7">PSN243</strain>
    </source>
</reference>
<gene>
    <name evidence="7" type="ORF">QBC34DRAFT_457239</name>
</gene>
<comment type="similarity">
    <text evidence="2">Belongs to the cytochrome P450 family.</text>
</comment>
<evidence type="ECO:0000256" key="4">
    <source>
        <dbReference type="ARBA" id="ARBA00023002"/>
    </source>
</evidence>
<evidence type="ECO:0000256" key="6">
    <source>
        <dbReference type="ARBA" id="ARBA00023033"/>
    </source>
</evidence>
<keyword evidence="6" id="KW-0503">Monooxygenase</keyword>
<dbReference type="GO" id="GO:0016712">
    <property type="term" value="F:oxidoreductase activity, acting on paired donors, with incorporation or reduction of molecular oxygen, reduced flavin or flavoprotein as one donor, and incorporation of one atom of oxygen"/>
    <property type="evidence" value="ECO:0007669"/>
    <property type="project" value="InterPro"/>
</dbReference>
<evidence type="ECO:0000313" key="8">
    <source>
        <dbReference type="Proteomes" id="UP001321760"/>
    </source>
</evidence>
<proteinExistence type="inferred from homology"/>
<keyword evidence="8" id="KW-1185">Reference proteome</keyword>
<dbReference type="PANTHER" id="PTHR24287:SF18">
    <property type="entry name" value="CYTOCHROME P450 MONOOXYGENASE APDE-RELATED"/>
    <property type="match status" value="1"/>
</dbReference>
<dbReference type="InterPro" id="IPR001128">
    <property type="entry name" value="Cyt_P450"/>
</dbReference>
<evidence type="ECO:0000256" key="5">
    <source>
        <dbReference type="ARBA" id="ARBA00023004"/>
    </source>
</evidence>
<comment type="cofactor">
    <cofactor evidence="1">
        <name>heme</name>
        <dbReference type="ChEBI" id="CHEBI:30413"/>
    </cofactor>
</comment>
<dbReference type="InterPro" id="IPR047146">
    <property type="entry name" value="Cyt_P450_E_CYP52_fungi"/>
</dbReference>
<evidence type="ECO:0000256" key="1">
    <source>
        <dbReference type="ARBA" id="ARBA00001971"/>
    </source>
</evidence>
<keyword evidence="5" id="KW-0408">Iron</keyword>
<dbReference type="PANTHER" id="PTHR24287">
    <property type="entry name" value="P450, PUTATIVE (EUROFUNG)-RELATED"/>
    <property type="match status" value="1"/>
</dbReference>
<keyword evidence="3" id="KW-0479">Metal-binding</keyword>
<protein>
    <submittedName>
        <fullName evidence="7">Cytochrome P450</fullName>
    </submittedName>
</protein>
<name>A0AAV9GVD3_9PEZI</name>
<dbReference type="EMBL" id="MU865925">
    <property type="protein sequence ID" value="KAK4452222.1"/>
    <property type="molecule type" value="Genomic_DNA"/>
</dbReference>
<sequence length="478" mass="53924">METPPSPLARLEPPRPSSIDSAAMTLIVVLLISCVLHAVFSRARQYRTDTLYGRANGCQLPPELSKRWPLGIDRIIELWQSDSEGHLLAHLCSVAAKEYEPGNNGYQYLLFGPRTFHVLHPKNVEVLLSTNFKGVLWLGARPSVFATLLGNGIFTQDGVAWKHSRELLRKQFARAQHRDLHHFHDHVSNMIACMPKDGTVDLQPLFFNLTLDIATELLFGKSVYSLRAGIDQAEGNRGFAANFNLAQEGLAKRFRLVPFHFLYNPPSFWKACHGVHQFLEQYIQEGGFTRNSLSQSEEEHGSASWFIRQLAEKSGSKTDIRNQLLNVLLAGRDTTACCLSWTFRLLVRHPDRMTRLRHEIKEVMSDETNPTREQIRRMHFLTCLIKESLRLYPPVPLNNREAVRTTILPTGGGAGGTSPILVRKGEVVRLLQNFPIIELPEGERIEPVGTERQKLTLVLSSADGCRMRVSQNGPAEDI</sequence>
<dbReference type="Pfam" id="PF00067">
    <property type="entry name" value="p450"/>
    <property type="match status" value="1"/>
</dbReference>
<organism evidence="7 8">
    <name type="scientific">Podospora aff. communis PSN243</name>
    <dbReference type="NCBI Taxonomy" id="3040156"/>
    <lineage>
        <taxon>Eukaryota</taxon>
        <taxon>Fungi</taxon>
        <taxon>Dikarya</taxon>
        <taxon>Ascomycota</taxon>
        <taxon>Pezizomycotina</taxon>
        <taxon>Sordariomycetes</taxon>
        <taxon>Sordariomycetidae</taxon>
        <taxon>Sordariales</taxon>
        <taxon>Podosporaceae</taxon>
        <taxon>Podospora</taxon>
    </lineage>
</organism>
<evidence type="ECO:0000256" key="3">
    <source>
        <dbReference type="ARBA" id="ARBA00022723"/>
    </source>
</evidence>
<dbReference type="Gene3D" id="1.10.630.10">
    <property type="entry name" value="Cytochrome P450"/>
    <property type="match status" value="1"/>
</dbReference>
<dbReference type="GO" id="GO:0005506">
    <property type="term" value="F:iron ion binding"/>
    <property type="evidence" value="ECO:0007669"/>
    <property type="project" value="InterPro"/>
</dbReference>
<dbReference type="PRINTS" id="PR01239">
    <property type="entry name" value="EP450IICYP52"/>
</dbReference>
<dbReference type="PRINTS" id="PR00385">
    <property type="entry name" value="P450"/>
</dbReference>
<dbReference type="InterPro" id="IPR036396">
    <property type="entry name" value="Cyt_P450_sf"/>
</dbReference>
<dbReference type="Proteomes" id="UP001321760">
    <property type="component" value="Unassembled WGS sequence"/>
</dbReference>